<dbReference type="AlphaFoldDB" id="A0A7T8JXK1"/>
<reference evidence="2" key="1">
    <citation type="submission" date="2021-01" db="EMBL/GenBank/DDBJ databases">
        <title>Caligus Genome Assembly.</title>
        <authorList>
            <person name="Gallardo-Escarate C."/>
        </authorList>
    </citation>
    <scope>NUCLEOTIDE SEQUENCE [LARGE SCALE GENOMIC DNA]</scope>
</reference>
<dbReference type="EMBL" id="CP045903">
    <property type="protein sequence ID" value="QQP38952.1"/>
    <property type="molecule type" value="Genomic_DNA"/>
</dbReference>
<accession>A0A7T8JXK1</accession>
<gene>
    <name evidence="1" type="ORF">FKW44_019677</name>
</gene>
<sequence length="164" mass="18420">MAGGSSSYSSSSQPFPLSRLLFTFVQRIAAPISTRIRVRAEASRAFKEYLVLPPARTYHFYEAKIKYPVIMLFKNKNTSPGVKGMSEKAELDLGSRLLAEGILILLASGFALRESLTGKKESPEDDYIKYLRDIRERLEEIKLHSGEISRLSDDLQSMAKLTNS</sequence>
<dbReference type="Pfam" id="PF07047">
    <property type="entry name" value="OPA3"/>
    <property type="match status" value="1"/>
</dbReference>
<protein>
    <submittedName>
        <fullName evidence="1">Optic atrophy 3 protein -like protein</fullName>
    </submittedName>
</protein>
<dbReference type="InterPro" id="IPR010754">
    <property type="entry name" value="OPA3-like"/>
</dbReference>
<evidence type="ECO:0000313" key="2">
    <source>
        <dbReference type="Proteomes" id="UP000595437"/>
    </source>
</evidence>
<organism evidence="1 2">
    <name type="scientific">Caligus rogercresseyi</name>
    <name type="common">Sea louse</name>
    <dbReference type="NCBI Taxonomy" id="217165"/>
    <lineage>
        <taxon>Eukaryota</taxon>
        <taxon>Metazoa</taxon>
        <taxon>Ecdysozoa</taxon>
        <taxon>Arthropoda</taxon>
        <taxon>Crustacea</taxon>
        <taxon>Multicrustacea</taxon>
        <taxon>Hexanauplia</taxon>
        <taxon>Copepoda</taxon>
        <taxon>Siphonostomatoida</taxon>
        <taxon>Caligidae</taxon>
        <taxon>Caligus</taxon>
    </lineage>
</organism>
<name>A0A7T8JXK1_CALRO</name>
<proteinExistence type="predicted"/>
<dbReference type="Proteomes" id="UP000595437">
    <property type="component" value="Chromosome 14"/>
</dbReference>
<keyword evidence="2" id="KW-1185">Reference proteome</keyword>
<evidence type="ECO:0000313" key="1">
    <source>
        <dbReference type="EMBL" id="QQP38952.1"/>
    </source>
</evidence>
<dbReference type="OrthoDB" id="2129069at2759"/>